<feature type="transmembrane region" description="Helical" evidence="1">
    <location>
        <begin position="95"/>
        <end position="116"/>
    </location>
</feature>
<evidence type="ECO:0000256" key="1">
    <source>
        <dbReference type="SAM" id="Phobius"/>
    </source>
</evidence>
<evidence type="ECO:0000259" key="3">
    <source>
        <dbReference type="Pfam" id="PF16344"/>
    </source>
</evidence>
<dbReference type="Gene3D" id="3.55.50.30">
    <property type="match status" value="1"/>
</dbReference>
<dbReference type="PANTHER" id="PTHR30273">
    <property type="entry name" value="PERIPLASMIC SIGNAL SENSOR AND SIGMA FACTOR ACTIVATOR FECR-RELATED"/>
    <property type="match status" value="1"/>
</dbReference>
<organism evidence="4 5">
    <name type="scientific">Agaribacillus aureus</name>
    <dbReference type="NCBI Taxonomy" id="3051825"/>
    <lineage>
        <taxon>Bacteria</taxon>
        <taxon>Pseudomonadati</taxon>
        <taxon>Bacteroidota</taxon>
        <taxon>Cytophagia</taxon>
        <taxon>Cytophagales</taxon>
        <taxon>Splendidivirgaceae</taxon>
        <taxon>Agaribacillus</taxon>
    </lineage>
</organism>
<sequence length="345" mass="39157">MAERASKILDLLENENFVQWVLSPNQETNHYWSKWLLTHSERKEDVEKARQIVLSTHYKKSFTLPDEDYNQILSDVVSHHRRRIKESNDLIGRKLFYKISGVAAAIVLMVGAALWYNDNTLSTPSEHSISEVIRKKTGSGQKLTLQLPDGSKVVLNAESEITYAIPFSSNREVKLSGEAFFDVKKDPEHPFTVLTRYTTTKVVGTSFNIRSYTYESETAISVLTGKVEVSDHNGHEAALIPAQQGVFDFKHDQLLVTPFSAEAIAGWKDGLLLFNNTPLTEVMDRLEKWYGVQFEITDGTLMEGKYTGRYNNASLEKILDGVSYASGFDFKIKDKTVLVHKKQRK</sequence>
<dbReference type="InterPro" id="IPR012373">
    <property type="entry name" value="Ferrdict_sens_TM"/>
</dbReference>
<dbReference type="Pfam" id="PF16344">
    <property type="entry name" value="FecR_C"/>
    <property type="match status" value="1"/>
</dbReference>
<keyword evidence="1" id="KW-0472">Membrane</keyword>
<evidence type="ECO:0000313" key="5">
    <source>
        <dbReference type="Proteomes" id="UP001172083"/>
    </source>
</evidence>
<dbReference type="EMBL" id="JAUJEB010000016">
    <property type="protein sequence ID" value="MDN5217437.1"/>
    <property type="molecule type" value="Genomic_DNA"/>
</dbReference>
<dbReference type="Pfam" id="PF04773">
    <property type="entry name" value="FecR"/>
    <property type="match status" value="1"/>
</dbReference>
<keyword evidence="1" id="KW-1133">Transmembrane helix</keyword>
<keyword evidence="1" id="KW-0812">Transmembrane</keyword>
<dbReference type="InterPro" id="IPR032508">
    <property type="entry name" value="FecR_C"/>
</dbReference>
<dbReference type="PANTHER" id="PTHR30273:SF2">
    <property type="entry name" value="PROTEIN FECR"/>
    <property type="match status" value="1"/>
</dbReference>
<reference evidence="4" key="1">
    <citation type="submission" date="2023-06" db="EMBL/GenBank/DDBJ databases">
        <title>Genomic of Agaribacillus aureum.</title>
        <authorList>
            <person name="Wang G."/>
        </authorList>
    </citation>
    <scope>NUCLEOTIDE SEQUENCE</scope>
    <source>
        <strain evidence="4">BMA12</strain>
    </source>
</reference>
<feature type="domain" description="FecR protein" evidence="2">
    <location>
        <begin position="136"/>
        <end position="228"/>
    </location>
</feature>
<dbReference type="PIRSF" id="PIRSF018266">
    <property type="entry name" value="FecR"/>
    <property type="match status" value="1"/>
</dbReference>
<comment type="caution">
    <text evidence="4">The sequence shown here is derived from an EMBL/GenBank/DDBJ whole genome shotgun (WGS) entry which is preliminary data.</text>
</comment>
<evidence type="ECO:0000259" key="2">
    <source>
        <dbReference type="Pfam" id="PF04773"/>
    </source>
</evidence>
<dbReference type="Proteomes" id="UP001172083">
    <property type="component" value="Unassembled WGS sequence"/>
</dbReference>
<keyword evidence="5" id="KW-1185">Reference proteome</keyword>
<name>A0ABT8LI30_9BACT</name>
<evidence type="ECO:0000313" key="4">
    <source>
        <dbReference type="EMBL" id="MDN5217437.1"/>
    </source>
</evidence>
<dbReference type="InterPro" id="IPR006860">
    <property type="entry name" value="FecR"/>
</dbReference>
<gene>
    <name evidence="4" type="ORF">QQ020_35510</name>
</gene>
<feature type="domain" description="Protein FecR C-terminal" evidence="3">
    <location>
        <begin position="272"/>
        <end position="339"/>
    </location>
</feature>
<proteinExistence type="predicted"/>
<dbReference type="Gene3D" id="2.60.120.1440">
    <property type="match status" value="1"/>
</dbReference>
<accession>A0ABT8LI30</accession>
<protein>
    <submittedName>
        <fullName evidence="4">FecR domain-containing protein</fullName>
    </submittedName>
</protein>
<dbReference type="RefSeq" id="WP_346762773.1">
    <property type="nucleotide sequence ID" value="NZ_JAUJEB010000016.1"/>
</dbReference>